<sequence length="268" mass="29800">MMRIHVLVDCSSDPNFERCFPPLLKPNLLKTTSRCFVVASLHTNTKYCSVVELVVDNCRSSDGEVEGLTDDYTELEILSMVSVGLTSLSKLPSLPKLRKLEVSDNTISGGLDTLAEKCPNLTYLNLSGNKIKELSAVEVLQNLKNLKSLDLYSCEVSTLEDYRESVFELLPQLTYLDGYDQEDNEVPDSEADNDDEDVAGPPGDDEDDDDDEDDEEGSEGDRTRWAVDLMKEGIQVSFADDGGDDDVSLRDQLWTGCLTDGFVSRMKR</sequence>
<evidence type="ECO:0000256" key="4">
    <source>
        <dbReference type="ARBA" id="ARBA00022614"/>
    </source>
</evidence>
<dbReference type="Pfam" id="PF14580">
    <property type="entry name" value="LRR_9"/>
    <property type="match status" value="1"/>
</dbReference>
<dbReference type="SMART" id="SM00446">
    <property type="entry name" value="LRRcap"/>
    <property type="match status" value="1"/>
</dbReference>
<feature type="compositionally biased region" description="Acidic residues" evidence="12">
    <location>
        <begin position="179"/>
        <end position="218"/>
    </location>
</feature>
<dbReference type="Proteomes" id="UP000472265">
    <property type="component" value="Chromosome 5"/>
</dbReference>
<comment type="function">
    <text evidence="10">Histone chaperone that specifically mediates the genome-wide removal of histone H2A.Z/H2AZ1 from the nucleosome: removes H2A.Z/H2AZ1 from its normal sites of deposition, especially from enhancer and insulator regions. Not involved in deposition of H2A.Z/H2AZ1 in the nucleosome. May stabilize the evicted H2A.Z/H2AZ1-H2B dimer, thus shifting the equilibrium towards dissociation and the off-chromatin state. Inhibits activity of protein phosphatase 2A (PP2A). Does not inhibit protein phosphatase 1. May play a role in cerebellar development and synaptogenesis.</text>
</comment>
<evidence type="ECO:0000256" key="12">
    <source>
        <dbReference type="SAM" id="MobiDB-lite"/>
    </source>
</evidence>
<evidence type="ECO:0000256" key="6">
    <source>
        <dbReference type="ARBA" id="ARBA00022853"/>
    </source>
</evidence>
<keyword evidence="3" id="KW-0963">Cytoplasm</keyword>
<dbReference type="FunFam" id="3.80.10.10:FF:000003">
    <property type="entry name" value="Acidic leucine-rich nuclear phosphoprotein 32 family member A"/>
    <property type="match status" value="1"/>
</dbReference>
<evidence type="ECO:0000256" key="2">
    <source>
        <dbReference type="ARBA" id="ARBA00004496"/>
    </source>
</evidence>
<dbReference type="Ensembl" id="ENSSAUT00010019451.1">
    <property type="protein sequence ID" value="ENSSAUP00010018408.1"/>
    <property type="gene ID" value="ENSSAUG00010008325.1"/>
</dbReference>
<evidence type="ECO:0000256" key="1">
    <source>
        <dbReference type="ARBA" id="ARBA00004123"/>
    </source>
</evidence>
<evidence type="ECO:0000256" key="10">
    <source>
        <dbReference type="ARBA" id="ARBA00045721"/>
    </source>
</evidence>
<proteinExistence type="inferred from homology"/>
<protein>
    <recommendedName>
        <fullName evidence="11">Acidic leucine-rich nuclear phosphoprotein 32 family member</fullName>
    </recommendedName>
</protein>
<feature type="domain" description="U2A'/phosphoprotein 32 family A C-terminal" evidence="13">
    <location>
        <begin position="159"/>
        <end position="177"/>
    </location>
</feature>
<dbReference type="SUPFAM" id="SSF52058">
    <property type="entry name" value="L domain-like"/>
    <property type="match status" value="1"/>
</dbReference>
<dbReference type="GO" id="GO:0005737">
    <property type="term" value="C:cytoplasm"/>
    <property type="evidence" value="ECO:0007669"/>
    <property type="project" value="UniProtKB-SubCell"/>
</dbReference>
<feature type="region of interest" description="Disordered" evidence="12">
    <location>
        <begin position="179"/>
        <end position="226"/>
    </location>
</feature>
<evidence type="ECO:0000313" key="15">
    <source>
        <dbReference type="Proteomes" id="UP000472265"/>
    </source>
</evidence>
<comment type="function">
    <text evidence="11">Multifunctional protein that is involved in the regulation of many processes.</text>
</comment>
<comment type="subcellular location">
    <subcellularLocation>
        <location evidence="2">Cytoplasm</location>
    </subcellularLocation>
    <subcellularLocation>
        <location evidence="1 11">Nucleus</location>
    </subcellularLocation>
</comment>
<dbReference type="PANTHER" id="PTHR11375">
    <property type="entry name" value="ACIDIC LEUCINE-RICH NUCLEAR PHOSPHOPROTEIN 32"/>
    <property type="match status" value="1"/>
</dbReference>
<evidence type="ECO:0000256" key="11">
    <source>
        <dbReference type="RuleBase" id="RU369103"/>
    </source>
</evidence>
<dbReference type="InterPro" id="IPR003603">
    <property type="entry name" value="U2A'_phosphoprotein32A_C"/>
</dbReference>
<dbReference type="PANTHER" id="PTHR11375:SF5">
    <property type="entry name" value="ACIDIC LEUCINE-RICH NUCLEAR PHOSPHOPROTEIN 32 FAMILY MEMBER E"/>
    <property type="match status" value="1"/>
</dbReference>
<dbReference type="PROSITE" id="PS51450">
    <property type="entry name" value="LRR"/>
    <property type="match status" value="1"/>
</dbReference>
<dbReference type="InterPro" id="IPR045081">
    <property type="entry name" value="AN32"/>
</dbReference>
<dbReference type="AlphaFoldDB" id="A0A671UWX8"/>
<keyword evidence="6" id="KW-0156">Chromatin regulator</keyword>
<evidence type="ECO:0000256" key="3">
    <source>
        <dbReference type="ARBA" id="ARBA00022490"/>
    </source>
</evidence>
<gene>
    <name evidence="14" type="primary">LOC115581770</name>
</gene>
<reference evidence="14" key="3">
    <citation type="submission" date="2025-09" db="UniProtKB">
        <authorList>
            <consortium name="Ensembl"/>
        </authorList>
    </citation>
    <scope>IDENTIFICATION</scope>
</reference>
<dbReference type="GO" id="GO:0042393">
    <property type="term" value="F:histone binding"/>
    <property type="evidence" value="ECO:0007669"/>
    <property type="project" value="TreeGrafter"/>
</dbReference>
<reference evidence="14" key="1">
    <citation type="submission" date="2021-04" db="EMBL/GenBank/DDBJ databases">
        <authorList>
            <consortium name="Wellcome Sanger Institute Data Sharing"/>
        </authorList>
    </citation>
    <scope>NUCLEOTIDE SEQUENCE [LARGE SCALE GENOMIC DNA]</scope>
</reference>
<keyword evidence="8 11" id="KW-0539">Nucleus</keyword>
<dbReference type="GO" id="GO:0042981">
    <property type="term" value="P:regulation of apoptotic process"/>
    <property type="evidence" value="ECO:0007669"/>
    <property type="project" value="TreeGrafter"/>
</dbReference>
<dbReference type="InterPro" id="IPR032675">
    <property type="entry name" value="LRR_dom_sf"/>
</dbReference>
<reference evidence="14" key="2">
    <citation type="submission" date="2025-08" db="UniProtKB">
        <authorList>
            <consortium name="Ensembl"/>
        </authorList>
    </citation>
    <scope>IDENTIFICATION</scope>
</reference>
<organism evidence="14 15">
    <name type="scientific">Sparus aurata</name>
    <name type="common">Gilthead sea bream</name>
    <dbReference type="NCBI Taxonomy" id="8175"/>
    <lineage>
        <taxon>Eukaryota</taxon>
        <taxon>Metazoa</taxon>
        <taxon>Chordata</taxon>
        <taxon>Craniata</taxon>
        <taxon>Vertebrata</taxon>
        <taxon>Euteleostomi</taxon>
        <taxon>Actinopterygii</taxon>
        <taxon>Neopterygii</taxon>
        <taxon>Teleostei</taxon>
        <taxon>Neoteleostei</taxon>
        <taxon>Acanthomorphata</taxon>
        <taxon>Eupercaria</taxon>
        <taxon>Spariformes</taxon>
        <taxon>Sparidae</taxon>
        <taxon>Sparus</taxon>
    </lineage>
</organism>
<evidence type="ECO:0000256" key="7">
    <source>
        <dbReference type="ARBA" id="ARBA00023186"/>
    </source>
</evidence>
<evidence type="ECO:0000256" key="9">
    <source>
        <dbReference type="ARBA" id="ARBA00025777"/>
    </source>
</evidence>
<dbReference type="GO" id="GO:0005634">
    <property type="term" value="C:nucleus"/>
    <property type="evidence" value="ECO:0007669"/>
    <property type="project" value="UniProtKB-SubCell"/>
</dbReference>
<evidence type="ECO:0000256" key="8">
    <source>
        <dbReference type="ARBA" id="ARBA00023242"/>
    </source>
</evidence>
<accession>A0A671UWX8</accession>
<comment type="similarity">
    <text evidence="9 11">Belongs to the ANP32 family.</text>
</comment>
<keyword evidence="4 11" id="KW-0433">Leucine-rich repeat</keyword>
<evidence type="ECO:0000259" key="13">
    <source>
        <dbReference type="SMART" id="SM00446"/>
    </source>
</evidence>
<keyword evidence="5" id="KW-0677">Repeat</keyword>
<dbReference type="GO" id="GO:0006325">
    <property type="term" value="P:chromatin organization"/>
    <property type="evidence" value="ECO:0007669"/>
    <property type="project" value="UniProtKB-KW"/>
</dbReference>
<keyword evidence="7" id="KW-0143">Chaperone</keyword>
<dbReference type="Gene3D" id="3.80.10.10">
    <property type="entry name" value="Ribonuclease Inhibitor"/>
    <property type="match status" value="1"/>
</dbReference>
<dbReference type="GeneTree" id="ENSGT00950000182907"/>
<dbReference type="GO" id="GO:0019212">
    <property type="term" value="F:phosphatase inhibitor activity"/>
    <property type="evidence" value="ECO:0007669"/>
    <property type="project" value="TreeGrafter"/>
</dbReference>
<evidence type="ECO:0000256" key="5">
    <source>
        <dbReference type="ARBA" id="ARBA00022737"/>
    </source>
</evidence>
<dbReference type="InterPro" id="IPR001611">
    <property type="entry name" value="Leu-rich_rpt"/>
</dbReference>
<name>A0A671UWX8_SPAAU</name>
<keyword evidence="15" id="KW-1185">Reference proteome</keyword>
<evidence type="ECO:0000313" key="14">
    <source>
        <dbReference type="Ensembl" id="ENSSAUP00010018408.1"/>
    </source>
</evidence>